<accession>A0A3A1Y0Q6</accession>
<organism evidence="2 3">
    <name type="scientific">Psittacicella melopsittaci</name>
    <dbReference type="NCBI Taxonomy" id="2028576"/>
    <lineage>
        <taxon>Bacteria</taxon>
        <taxon>Pseudomonadati</taxon>
        <taxon>Pseudomonadota</taxon>
        <taxon>Gammaproteobacteria</taxon>
        <taxon>Pasteurellales</taxon>
        <taxon>Psittacicellaceae</taxon>
        <taxon>Psittacicella</taxon>
    </lineage>
</organism>
<keyword evidence="1" id="KW-0812">Transmembrane</keyword>
<keyword evidence="1" id="KW-0472">Membrane</keyword>
<evidence type="ECO:0000256" key="1">
    <source>
        <dbReference type="SAM" id="Phobius"/>
    </source>
</evidence>
<reference evidence="2 3" key="1">
    <citation type="submission" date="2017-08" db="EMBL/GenBank/DDBJ databases">
        <title>Reclassification of Bisgaard taxon 37 and 44.</title>
        <authorList>
            <person name="Christensen H."/>
        </authorList>
    </citation>
    <scope>NUCLEOTIDE SEQUENCE [LARGE SCALE GENOMIC DNA]</scope>
    <source>
        <strain evidence="2 3">B96_4</strain>
    </source>
</reference>
<evidence type="ECO:0000313" key="3">
    <source>
        <dbReference type="Proteomes" id="UP000266258"/>
    </source>
</evidence>
<feature type="transmembrane region" description="Helical" evidence="1">
    <location>
        <begin position="35"/>
        <end position="57"/>
    </location>
</feature>
<feature type="transmembrane region" description="Helical" evidence="1">
    <location>
        <begin position="5"/>
        <end position="23"/>
    </location>
</feature>
<comment type="caution">
    <text evidence="2">The sequence shown here is derived from an EMBL/GenBank/DDBJ whole genome shotgun (WGS) entry which is preliminary data.</text>
</comment>
<dbReference type="AlphaFoldDB" id="A0A3A1Y0Q6"/>
<sequence>MLTKLIIPFFLYVLFWVISLVFFANTPGLISSFPLYFEIVGFYLPIIFIVYLIYIFLKSK</sequence>
<protein>
    <submittedName>
        <fullName evidence="2">Uncharacterized protein</fullName>
    </submittedName>
</protein>
<dbReference type="Proteomes" id="UP000266258">
    <property type="component" value="Unassembled WGS sequence"/>
</dbReference>
<evidence type="ECO:0000313" key="2">
    <source>
        <dbReference type="EMBL" id="RIY31175.1"/>
    </source>
</evidence>
<dbReference type="EMBL" id="NRJH01000096">
    <property type="protein sequence ID" value="RIY31175.1"/>
    <property type="molecule type" value="Genomic_DNA"/>
</dbReference>
<keyword evidence="3" id="KW-1185">Reference proteome</keyword>
<gene>
    <name evidence="2" type="ORF">CJP74_07925</name>
</gene>
<proteinExistence type="predicted"/>
<keyword evidence="1" id="KW-1133">Transmembrane helix</keyword>
<name>A0A3A1Y0Q6_9GAMM</name>